<dbReference type="Gene3D" id="3.40.630.30">
    <property type="match status" value="1"/>
</dbReference>
<feature type="domain" description="N-acetyltransferase" evidence="1">
    <location>
        <begin position="1"/>
        <end position="119"/>
    </location>
</feature>
<dbReference type="PROSITE" id="PS51186">
    <property type="entry name" value="GNAT"/>
    <property type="match status" value="1"/>
</dbReference>
<keyword evidence="2" id="KW-0808">Transferase</keyword>
<dbReference type="PANTHER" id="PTHR43233:SF1">
    <property type="entry name" value="FAMILY N-ACETYLTRANSFERASE, PUTATIVE (AFU_ORTHOLOGUE AFUA_6G03350)-RELATED"/>
    <property type="match status" value="1"/>
</dbReference>
<evidence type="ECO:0000313" key="3">
    <source>
        <dbReference type="Proteomes" id="UP000321058"/>
    </source>
</evidence>
<accession>A0A512NMP4</accession>
<dbReference type="InterPro" id="IPR000182">
    <property type="entry name" value="GNAT_dom"/>
</dbReference>
<dbReference type="EMBL" id="BKAJ01000153">
    <property type="protein sequence ID" value="GEP60215.1"/>
    <property type="molecule type" value="Genomic_DNA"/>
</dbReference>
<dbReference type="Proteomes" id="UP000321058">
    <property type="component" value="Unassembled WGS sequence"/>
</dbReference>
<protein>
    <submittedName>
        <fullName evidence="2">N-acetyltransferase GCN5</fullName>
    </submittedName>
</protein>
<proteinExistence type="predicted"/>
<dbReference type="PANTHER" id="PTHR43233">
    <property type="entry name" value="FAMILY N-ACETYLTRANSFERASE, PUTATIVE (AFU_ORTHOLOGUE AFUA_6G03350)-RELATED"/>
    <property type="match status" value="1"/>
</dbReference>
<dbReference type="AlphaFoldDB" id="A0A512NMP4"/>
<name>A0A512NMP4_9HYPH</name>
<sequence length="119" mass="13176">MLLDSGLGATRPTGDRPRMQQMLDQADLVVTARLDRPDRMLVGVARSITDFSWCCYLSELAVSSSAQGLGVGKGLIDETRRLLGPRVSLVLASMPESVGFYERIGMPRQPDAFWFKRSE</sequence>
<organism evidence="2 3">
    <name type="scientific">Reyranella soli</name>
    <dbReference type="NCBI Taxonomy" id="1230389"/>
    <lineage>
        <taxon>Bacteria</taxon>
        <taxon>Pseudomonadati</taxon>
        <taxon>Pseudomonadota</taxon>
        <taxon>Alphaproteobacteria</taxon>
        <taxon>Hyphomicrobiales</taxon>
        <taxon>Reyranellaceae</taxon>
        <taxon>Reyranella</taxon>
    </lineage>
</organism>
<dbReference type="SUPFAM" id="SSF55729">
    <property type="entry name" value="Acyl-CoA N-acyltransferases (Nat)"/>
    <property type="match status" value="1"/>
</dbReference>
<comment type="caution">
    <text evidence="2">The sequence shown here is derived from an EMBL/GenBank/DDBJ whole genome shotgun (WGS) entry which is preliminary data.</text>
</comment>
<dbReference type="InterPro" id="IPR016181">
    <property type="entry name" value="Acyl_CoA_acyltransferase"/>
</dbReference>
<dbReference type="Pfam" id="PF13673">
    <property type="entry name" value="Acetyltransf_10"/>
    <property type="match status" value="1"/>
</dbReference>
<evidence type="ECO:0000313" key="2">
    <source>
        <dbReference type="EMBL" id="GEP60215.1"/>
    </source>
</evidence>
<dbReference type="InterPro" id="IPR053144">
    <property type="entry name" value="Acetyltransferase_Butenolide"/>
</dbReference>
<dbReference type="GO" id="GO:0016747">
    <property type="term" value="F:acyltransferase activity, transferring groups other than amino-acyl groups"/>
    <property type="evidence" value="ECO:0007669"/>
    <property type="project" value="InterPro"/>
</dbReference>
<reference evidence="2 3" key="1">
    <citation type="submission" date="2019-07" db="EMBL/GenBank/DDBJ databases">
        <title>Whole genome shotgun sequence of Reyranella soli NBRC 108950.</title>
        <authorList>
            <person name="Hosoyama A."/>
            <person name="Uohara A."/>
            <person name="Ohji S."/>
            <person name="Ichikawa N."/>
        </authorList>
    </citation>
    <scope>NUCLEOTIDE SEQUENCE [LARGE SCALE GENOMIC DNA]</scope>
    <source>
        <strain evidence="2 3">NBRC 108950</strain>
    </source>
</reference>
<keyword evidence="3" id="KW-1185">Reference proteome</keyword>
<gene>
    <name evidence="2" type="ORF">RSO01_73810</name>
</gene>
<evidence type="ECO:0000259" key="1">
    <source>
        <dbReference type="PROSITE" id="PS51186"/>
    </source>
</evidence>